<comment type="caution">
    <text evidence="1">The sequence shown here is derived from an EMBL/GenBank/DDBJ whole genome shotgun (WGS) entry which is preliminary data.</text>
</comment>
<name>A0A0F9CGR6_9ZZZZ</name>
<evidence type="ECO:0000313" key="1">
    <source>
        <dbReference type="EMBL" id="KKL48518.1"/>
    </source>
</evidence>
<gene>
    <name evidence="1" type="ORF">LCGC14_2324730</name>
</gene>
<reference evidence="1" key="1">
    <citation type="journal article" date="2015" name="Nature">
        <title>Complex archaea that bridge the gap between prokaryotes and eukaryotes.</title>
        <authorList>
            <person name="Spang A."/>
            <person name="Saw J.H."/>
            <person name="Jorgensen S.L."/>
            <person name="Zaremba-Niedzwiedzka K."/>
            <person name="Martijn J."/>
            <person name="Lind A.E."/>
            <person name="van Eijk R."/>
            <person name="Schleper C."/>
            <person name="Guy L."/>
            <person name="Ettema T.J."/>
        </authorList>
    </citation>
    <scope>NUCLEOTIDE SEQUENCE</scope>
</reference>
<protein>
    <submittedName>
        <fullName evidence="1">Uncharacterized protein</fullName>
    </submittedName>
</protein>
<dbReference type="EMBL" id="LAZR01033294">
    <property type="protein sequence ID" value="KKL48518.1"/>
    <property type="molecule type" value="Genomic_DNA"/>
</dbReference>
<dbReference type="AlphaFoldDB" id="A0A0F9CGR6"/>
<sequence length="134" mass="15457">MKTINPTLQQCKDAGIVLGIVERHSTIWYEHYAPQGFCFSSGVPMADLRLAMQRHKNNGVLAGLVEKASKIKTPEQKTKLQALERKKEIQRIRDNYQEYLESKTTPALQDLRKDKGHISMSHWLIDEILAKRKK</sequence>
<accession>A0A0F9CGR6</accession>
<organism evidence="1">
    <name type="scientific">marine sediment metagenome</name>
    <dbReference type="NCBI Taxonomy" id="412755"/>
    <lineage>
        <taxon>unclassified sequences</taxon>
        <taxon>metagenomes</taxon>
        <taxon>ecological metagenomes</taxon>
    </lineage>
</organism>
<proteinExistence type="predicted"/>